<protein>
    <submittedName>
        <fullName evidence="3">Uncharacterized protein</fullName>
    </submittedName>
</protein>
<evidence type="ECO:0000313" key="4">
    <source>
        <dbReference type="Proteomes" id="UP000177040"/>
    </source>
</evidence>
<dbReference type="EMBL" id="MFQH01000005">
    <property type="protein sequence ID" value="OGH78618.1"/>
    <property type="molecule type" value="Genomic_DNA"/>
</dbReference>
<organism evidence="3 4">
    <name type="scientific">Candidatus Magasanikbacteria bacterium RIFCSPLOWO2_01_FULL_40_15</name>
    <dbReference type="NCBI Taxonomy" id="1798686"/>
    <lineage>
        <taxon>Bacteria</taxon>
        <taxon>Candidatus Magasanikiibacteriota</taxon>
    </lineage>
</organism>
<proteinExistence type="predicted"/>
<feature type="region of interest" description="Disordered" evidence="1">
    <location>
        <begin position="44"/>
        <end position="80"/>
    </location>
</feature>
<sequence>MSIENQGYRSESARGNPSNRKKNTKRGLIGGGIFGAATAAWLAFGGSGDEKPRSSSDNGVEIKKNDQEAPDDSFPDDLGTPPLFIPELEVPLNEPKLGVSGSALDKAQDGDPNKIIPLELQDHLDELQHRCDEFFDGDAMTVIDPLNRPTVISIIETYVASITSNTDWSKRYSHIANKPYLLDLCGGSDRFKRRAHELATLVLNQSSWPKAKKLEALNWCVESSTLTSHSDEVRKMIDQLHAHASYGDSEEDKMESLTDHMVYYNEIIDTLSKSPEELTSEQKFYCGRILQDSLWYQNRYGMPQEWEESGLWSFEEKKEVKKLVREYFVIPSLAESFRNCLHVIDNPPENPSDWRYPQSTLVNDLGVILRDMKEYDIQPSEIGSDYSTAELEAILKELGSILIPR</sequence>
<evidence type="ECO:0000313" key="3">
    <source>
        <dbReference type="EMBL" id="OGH78618.1"/>
    </source>
</evidence>
<feature type="compositionally biased region" description="Basic and acidic residues" evidence="1">
    <location>
        <begin position="48"/>
        <end position="67"/>
    </location>
</feature>
<evidence type="ECO:0000256" key="2">
    <source>
        <dbReference type="SAM" id="Phobius"/>
    </source>
</evidence>
<name>A0A1F6N4E6_9BACT</name>
<gene>
    <name evidence="3" type="ORF">A2983_00515</name>
</gene>
<feature type="transmembrane region" description="Helical" evidence="2">
    <location>
        <begin position="27"/>
        <end position="44"/>
    </location>
</feature>
<keyword evidence="2" id="KW-0472">Membrane</keyword>
<feature type="region of interest" description="Disordered" evidence="1">
    <location>
        <begin position="1"/>
        <end position="29"/>
    </location>
</feature>
<reference evidence="3 4" key="1">
    <citation type="journal article" date="2016" name="Nat. Commun.">
        <title>Thousands of microbial genomes shed light on interconnected biogeochemical processes in an aquifer system.</title>
        <authorList>
            <person name="Anantharaman K."/>
            <person name="Brown C.T."/>
            <person name="Hug L.A."/>
            <person name="Sharon I."/>
            <person name="Castelle C.J."/>
            <person name="Probst A.J."/>
            <person name="Thomas B.C."/>
            <person name="Singh A."/>
            <person name="Wilkins M.J."/>
            <person name="Karaoz U."/>
            <person name="Brodie E.L."/>
            <person name="Williams K.H."/>
            <person name="Hubbard S.S."/>
            <person name="Banfield J.F."/>
        </authorList>
    </citation>
    <scope>NUCLEOTIDE SEQUENCE [LARGE SCALE GENOMIC DNA]</scope>
</reference>
<comment type="caution">
    <text evidence="3">The sequence shown here is derived from an EMBL/GenBank/DDBJ whole genome shotgun (WGS) entry which is preliminary data.</text>
</comment>
<dbReference type="AlphaFoldDB" id="A0A1F6N4E6"/>
<keyword evidence="2" id="KW-0812">Transmembrane</keyword>
<evidence type="ECO:0000256" key="1">
    <source>
        <dbReference type="SAM" id="MobiDB-lite"/>
    </source>
</evidence>
<keyword evidence="2" id="KW-1133">Transmembrane helix</keyword>
<feature type="compositionally biased region" description="Polar residues" evidence="1">
    <location>
        <begin position="1"/>
        <end position="18"/>
    </location>
</feature>
<accession>A0A1F6N4E6</accession>
<dbReference type="Proteomes" id="UP000177040">
    <property type="component" value="Unassembled WGS sequence"/>
</dbReference>